<keyword evidence="3" id="KW-0560">Oxidoreductase</keyword>
<dbReference type="AlphaFoldDB" id="A0A1T1H5K1"/>
<evidence type="ECO:0000313" key="10">
    <source>
        <dbReference type="Proteomes" id="UP000191160"/>
    </source>
</evidence>
<dbReference type="PRINTS" id="PR00069">
    <property type="entry name" value="ALDKETRDTASE"/>
</dbReference>
<evidence type="ECO:0000256" key="4">
    <source>
        <dbReference type="ARBA" id="ARBA00049445"/>
    </source>
</evidence>
<keyword evidence="10" id="KW-1185">Reference proteome</keyword>
<feature type="site" description="Lowers pKa of active site Tyr" evidence="7">
    <location>
        <position position="65"/>
    </location>
</feature>
<dbReference type="PANTHER" id="PTHR43827:SF3">
    <property type="entry name" value="NADP-DEPENDENT OXIDOREDUCTASE DOMAIN-CONTAINING PROTEIN"/>
    <property type="match status" value="1"/>
</dbReference>
<evidence type="ECO:0000256" key="5">
    <source>
        <dbReference type="PIRSR" id="PIRSR000097-1"/>
    </source>
</evidence>
<dbReference type="EMBL" id="MVKX01000001">
    <property type="protein sequence ID" value="OOV85113.1"/>
    <property type="molecule type" value="Genomic_DNA"/>
</dbReference>
<evidence type="ECO:0000259" key="8">
    <source>
        <dbReference type="Pfam" id="PF00248"/>
    </source>
</evidence>
<dbReference type="PIRSF" id="PIRSF000097">
    <property type="entry name" value="AKR"/>
    <property type="match status" value="1"/>
</dbReference>
<dbReference type="PROSITE" id="PS00062">
    <property type="entry name" value="ALDOKETO_REDUCTASE_2"/>
    <property type="match status" value="1"/>
</dbReference>
<organism evidence="9 10">
    <name type="scientific">Acinetobacter amyesii</name>
    <dbReference type="NCBI Taxonomy" id="2942470"/>
    <lineage>
        <taxon>Bacteria</taxon>
        <taxon>Pseudomonadati</taxon>
        <taxon>Pseudomonadota</taxon>
        <taxon>Gammaproteobacteria</taxon>
        <taxon>Moraxellales</taxon>
        <taxon>Moraxellaceae</taxon>
        <taxon>Acinetobacter</taxon>
    </lineage>
</organism>
<evidence type="ECO:0000256" key="2">
    <source>
        <dbReference type="ARBA" id="ARBA00022857"/>
    </source>
</evidence>
<name>A0A1T1H5K1_9GAMM</name>
<dbReference type="InterPro" id="IPR020471">
    <property type="entry name" value="AKR"/>
</dbReference>
<dbReference type="SUPFAM" id="SSF51430">
    <property type="entry name" value="NAD(P)-linked oxidoreductase"/>
    <property type="match status" value="1"/>
</dbReference>
<protein>
    <submittedName>
        <fullName evidence="9">2,5-didehydrogluconate reductase B</fullName>
    </submittedName>
</protein>
<comment type="catalytic activity">
    <reaction evidence="4">
        <text>hydroxyacetone + NADP(+) = methylglyoxal + NADPH + H(+)</text>
        <dbReference type="Rhea" id="RHEA:27986"/>
        <dbReference type="ChEBI" id="CHEBI:15378"/>
        <dbReference type="ChEBI" id="CHEBI:17158"/>
        <dbReference type="ChEBI" id="CHEBI:27957"/>
        <dbReference type="ChEBI" id="CHEBI:57783"/>
        <dbReference type="ChEBI" id="CHEBI:58349"/>
    </reaction>
</comment>
<dbReference type="InterPro" id="IPR036812">
    <property type="entry name" value="NAD(P)_OxRdtase_dom_sf"/>
</dbReference>
<dbReference type="PROSITE" id="PS00798">
    <property type="entry name" value="ALDOKETO_REDUCTASE_1"/>
    <property type="match status" value="1"/>
</dbReference>
<feature type="domain" description="NADP-dependent oxidoreductase" evidence="8">
    <location>
        <begin position="9"/>
        <end position="250"/>
    </location>
</feature>
<dbReference type="Pfam" id="PF00248">
    <property type="entry name" value="Aldo_ket_red"/>
    <property type="match status" value="1"/>
</dbReference>
<dbReference type="FunFam" id="3.20.20.100:FF:000002">
    <property type="entry name" value="2,5-diketo-D-gluconic acid reductase A"/>
    <property type="match status" value="1"/>
</dbReference>
<accession>A0A1T1H5K1</accession>
<gene>
    <name evidence="9" type="ORF">B1202_00215</name>
</gene>
<dbReference type="PANTHER" id="PTHR43827">
    <property type="entry name" value="2,5-DIKETO-D-GLUCONIC ACID REDUCTASE"/>
    <property type="match status" value="1"/>
</dbReference>
<dbReference type="GO" id="GO:1990002">
    <property type="term" value="F:methylglyoxal reductase (NADPH) (acetol producing) activity"/>
    <property type="evidence" value="ECO:0007669"/>
    <property type="project" value="TreeGrafter"/>
</dbReference>
<dbReference type="Proteomes" id="UP000191160">
    <property type="component" value="Unassembled WGS sequence"/>
</dbReference>
<comment type="similarity">
    <text evidence="1">Belongs to the aldo/keto reductase family.</text>
</comment>
<evidence type="ECO:0000256" key="6">
    <source>
        <dbReference type="PIRSR" id="PIRSR000097-2"/>
    </source>
</evidence>
<dbReference type="GO" id="GO:0051596">
    <property type="term" value="P:methylglyoxal catabolic process"/>
    <property type="evidence" value="ECO:0007669"/>
    <property type="project" value="TreeGrafter"/>
</dbReference>
<reference evidence="9 10" key="1">
    <citation type="submission" date="2017-02" db="EMBL/GenBank/DDBJ databases">
        <title>Acinetobacter sp. ANC 4945, whole genome shotgun sequencing project.</title>
        <authorList>
            <person name="Radolfova-Krizova L."/>
            <person name="Al Atrouni A."/>
            <person name="Nemec A."/>
        </authorList>
    </citation>
    <scope>NUCLEOTIDE SEQUENCE [LARGE SCALE GENOMIC DNA]</scope>
    <source>
        <strain evidence="9 10">ANC 4945</strain>
    </source>
</reference>
<keyword evidence="2" id="KW-0521">NADP</keyword>
<dbReference type="InterPro" id="IPR018170">
    <property type="entry name" value="Aldo/ket_reductase_CS"/>
</dbReference>
<comment type="caution">
    <text evidence="9">The sequence shown here is derived from an EMBL/GenBank/DDBJ whole genome shotgun (WGS) entry which is preliminary data.</text>
</comment>
<evidence type="ECO:0000256" key="3">
    <source>
        <dbReference type="ARBA" id="ARBA00023002"/>
    </source>
</evidence>
<feature type="binding site" evidence="6">
    <location>
        <position position="98"/>
    </location>
    <ligand>
        <name>substrate</name>
    </ligand>
</feature>
<dbReference type="Gene3D" id="3.20.20.100">
    <property type="entry name" value="NADP-dependent oxidoreductase domain"/>
    <property type="match status" value="1"/>
</dbReference>
<proteinExistence type="inferred from homology"/>
<evidence type="ECO:0000313" key="9">
    <source>
        <dbReference type="EMBL" id="OOV85113.1"/>
    </source>
</evidence>
<evidence type="ECO:0000256" key="1">
    <source>
        <dbReference type="ARBA" id="ARBA00007905"/>
    </source>
</evidence>
<evidence type="ECO:0000256" key="7">
    <source>
        <dbReference type="PIRSR" id="PIRSR000097-3"/>
    </source>
</evidence>
<dbReference type="NCBIfam" id="NF008377">
    <property type="entry name" value="PRK11172.1"/>
    <property type="match status" value="1"/>
</dbReference>
<dbReference type="InterPro" id="IPR023210">
    <property type="entry name" value="NADP_OxRdtase_dom"/>
</dbReference>
<feature type="active site" description="Proton donor" evidence="5">
    <location>
        <position position="40"/>
    </location>
</feature>
<sequence length="269" mass="29732">MMIVPQFGVGTFRLTGDTVIHSVKTALEVGYRAVDTAQIYGNEAEVGQAIHESQVNRADIFLTTKIWTENYAADKLIPSLKDSLIKLRTDAVNLTLIHWPAPALGVDIPELMGHLLEAKKQGLTEHIGVSNFNIELTQQAIDHIGLENIATNQIELSPYLQNQNLANYLQTNNIDVTSYMTLAYGKVLQDPTLLNIAAEHQVTSAQIALAWAVQKGYAVIPSSTQREHLISNLKAQEIHLTPEQMQAIGTLDRNAREVNPPELAPVWDI</sequence>